<dbReference type="OrthoDB" id="9035409at2"/>
<evidence type="ECO:0000256" key="1">
    <source>
        <dbReference type="SAM" id="MobiDB-lite"/>
    </source>
</evidence>
<accession>A0A157PT59</accession>
<organism evidence="2 3">
    <name type="scientific">Bordetella trematum</name>
    <dbReference type="NCBI Taxonomy" id="123899"/>
    <lineage>
        <taxon>Bacteria</taxon>
        <taxon>Pseudomonadati</taxon>
        <taxon>Pseudomonadota</taxon>
        <taxon>Betaproteobacteria</taxon>
        <taxon>Burkholderiales</taxon>
        <taxon>Alcaligenaceae</taxon>
        <taxon>Bordetella</taxon>
    </lineage>
</organism>
<feature type="region of interest" description="Disordered" evidence="1">
    <location>
        <begin position="15"/>
        <end position="53"/>
    </location>
</feature>
<keyword evidence="3" id="KW-1185">Reference proteome</keyword>
<dbReference type="PATRIC" id="fig|123899.6.peg.128"/>
<reference evidence="2 3" key="1">
    <citation type="submission" date="2016-04" db="EMBL/GenBank/DDBJ databases">
        <authorList>
            <consortium name="Pathogen Informatics"/>
        </authorList>
    </citation>
    <scope>NUCLEOTIDE SEQUENCE [LARGE SCALE GENOMIC DNA]</scope>
    <source>
        <strain evidence="2 3">H044680328</strain>
    </source>
</reference>
<evidence type="ECO:0000313" key="2">
    <source>
        <dbReference type="EMBL" id="SAI66190.1"/>
    </source>
</evidence>
<sequence length="248" mass="26060">MHALNKRFLLTRLLREAADPDTPPAGGAPAADTGAATPPTAEPQTTAPSWRDSIQDDGLKAFLDGKGFESPGDALKALQDLEGKTVIPESAEAYQLPVPEGQDGAFAIEAAKWMHEAGVPVAQAQALAEKWNAYQAEQAQAADLARQQQGEADVAALRKEWGGQYDANLELGRRAVRAFVGQGEDAGPTLEKIESALGAAETFRLFHRIGKHLGEGTLAPEGGERGGAAAPADPDAARAARMFPSMSK</sequence>
<feature type="compositionally biased region" description="Low complexity" evidence="1">
    <location>
        <begin position="24"/>
        <end position="48"/>
    </location>
</feature>
<dbReference type="Proteomes" id="UP000076825">
    <property type="component" value="Chromosome 1"/>
</dbReference>
<proteinExistence type="predicted"/>
<feature type="region of interest" description="Disordered" evidence="1">
    <location>
        <begin position="216"/>
        <end position="248"/>
    </location>
</feature>
<dbReference type="GeneID" id="56588439"/>
<gene>
    <name evidence="2" type="ORF">SAMEA3906487_00139</name>
</gene>
<evidence type="ECO:0000313" key="3">
    <source>
        <dbReference type="Proteomes" id="UP000076825"/>
    </source>
</evidence>
<dbReference type="RefSeq" id="WP_063491379.1">
    <property type="nucleotide sequence ID" value="NZ_CP016340.1"/>
</dbReference>
<protein>
    <recommendedName>
        <fullName evidence="4">Phage protein</fullName>
    </recommendedName>
</protein>
<dbReference type="KEGG" id="btrm:SAMEA390648700139"/>
<dbReference type="EMBL" id="LT546645">
    <property type="protein sequence ID" value="SAI66190.1"/>
    <property type="molecule type" value="Genomic_DNA"/>
</dbReference>
<dbReference type="STRING" id="123899.SAMEA3906487_00139"/>
<name>A0A157PT59_9BORD</name>
<feature type="compositionally biased region" description="Low complexity" evidence="1">
    <location>
        <begin position="227"/>
        <end position="241"/>
    </location>
</feature>
<evidence type="ECO:0008006" key="4">
    <source>
        <dbReference type="Google" id="ProtNLM"/>
    </source>
</evidence>
<dbReference type="AlphaFoldDB" id="A0A157PT59"/>